<dbReference type="Gene3D" id="3.40.630.10">
    <property type="entry name" value="Zn peptidases"/>
    <property type="match status" value="1"/>
</dbReference>
<dbReference type="PANTHER" id="PTHR43270">
    <property type="entry name" value="BETA-ALA-HIS DIPEPTIDASE"/>
    <property type="match status" value="1"/>
</dbReference>
<evidence type="ECO:0000313" key="5">
    <source>
        <dbReference type="EMBL" id="SDZ99780.1"/>
    </source>
</evidence>
<evidence type="ECO:0000259" key="4">
    <source>
        <dbReference type="Pfam" id="PF07687"/>
    </source>
</evidence>
<organism evidence="5 6">
    <name type="scientific">Thalassobacillus cyri</name>
    <dbReference type="NCBI Taxonomy" id="571932"/>
    <lineage>
        <taxon>Bacteria</taxon>
        <taxon>Bacillati</taxon>
        <taxon>Bacillota</taxon>
        <taxon>Bacilli</taxon>
        <taxon>Bacillales</taxon>
        <taxon>Bacillaceae</taxon>
        <taxon>Thalassobacillus</taxon>
    </lineage>
</organism>
<evidence type="ECO:0000256" key="2">
    <source>
        <dbReference type="ARBA" id="ARBA00022723"/>
    </source>
</evidence>
<dbReference type="NCBIfam" id="NF006053">
    <property type="entry name" value="PRK08201.1"/>
    <property type="match status" value="1"/>
</dbReference>
<dbReference type="Pfam" id="PF01546">
    <property type="entry name" value="Peptidase_M20"/>
    <property type="match status" value="1"/>
</dbReference>
<dbReference type="InterPro" id="IPR002933">
    <property type="entry name" value="Peptidase_M20"/>
</dbReference>
<keyword evidence="3" id="KW-0378">Hydrolase</keyword>
<sequence>MIKERNVQRAPFCEKLRVLIIIGLMKIEGGYIVKEKVQLHKDAFLQELEEFLKIPSVSAVEAHKDDVRKGAEWVAKSLENIGMEHVEIIETDGHPIVYGDWLHAEGRPTVLIYGHYDVQPPEPIELWETPPFEPVILDGKIFARGATDDKGQLFLHIKALELLKKEHGTLPVNVKFCIEGEEEIASPNLGPFIESNADKLTADAVLVSDTSFIEKGQPAICTSLRGALAMEVQVKTANSDLHSGAYGGAVPNAVHALVRLLDSLHQTDGKIAVEDFYEGVPEPTEQLRKEVAEIPFDEEEMKRELGLDALFGESGFTFHEQTGIRPTLEINGVSGGYQGEGIKTVIPKEASGKISCRLVGDQDPQRVYELIGKHLKKHKPTGAKVTTKQFIQAKPVVLDSQDPMIQRAADAYEKIYGVRPLFPKEGGSIPIVEVFARVLEAPVVLMGFGLPTENLHAPNEHFHLDNFEKGIETICEYLQSF</sequence>
<dbReference type="GO" id="GO:0008233">
    <property type="term" value="F:peptidase activity"/>
    <property type="evidence" value="ECO:0007669"/>
    <property type="project" value="UniProtKB-KW"/>
</dbReference>
<proteinExistence type="predicted"/>
<dbReference type="PANTHER" id="PTHR43270:SF12">
    <property type="entry name" value="SUCCINYL-DIAMINOPIMELATE DESUCCINYLASE"/>
    <property type="match status" value="1"/>
</dbReference>
<gene>
    <name evidence="5" type="ORF">SAMN05421743_102176</name>
</gene>
<evidence type="ECO:0000256" key="3">
    <source>
        <dbReference type="ARBA" id="ARBA00022801"/>
    </source>
</evidence>
<name>A0A1H3XKK5_9BACI</name>
<evidence type="ECO:0000256" key="1">
    <source>
        <dbReference type="ARBA" id="ARBA00022670"/>
    </source>
</evidence>
<keyword evidence="2" id="KW-0479">Metal-binding</keyword>
<reference evidence="5 6" key="1">
    <citation type="submission" date="2016-10" db="EMBL/GenBank/DDBJ databases">
        <authorList>
            <person name="de Groot N.N."/>
        </authorList>
    </citation>
    <scope>NUCLEOTIDE SEQUENCE [LARGE SCALE GENOMIC DNA]</scope>
    <source>
        <strain evidence="5 6">CCM7597</strain>
    </source>
</reference>
<evidence type="ECO:0000313" key="6">
    <source>
        <dbReference type="Proteomes" id="UP000198584"/>
    </source>
</evidence>
<dbReference type="InterPro" id="IPR011650">
    <property type="entry name" value="Peptidase_M20_dimer"/>
</dbReference>
<dbReference type="CDD" id="cd05680">
    <property type="entry name" value="M20_dipept_like"/>
    <property type="match status" value="1"/>
</dbReference>
<dbReference type="GO" id="GO:0046872">
    <property type="term" value="F:metal ion binding"/>
    <property type="evidence" value="ECO:0007669"/>
    <property type="project" value="UniProtKB-KW"/>
</dbReference>
<keyword evidence="1" id="KW-0645">Protease</keyword>
<dbReference type="SUPFAM" id="SSF53187">
    <property type="entry name" value="Zn-dependent exopeptidases"/>
    <property type="match status" value="1"/>
</dbReference>
<dbReference type="EMBL" id="FNQR01000002">
    <property type="protein sequence ID" value="SDZ99780.1"/>
    <property type="molecule type" value="Genomic_DNA"/>
</dbReference>
<accession>A0A1H3XKK5</accession>
<dbReference type="NCBIfam" id="NF006579">
    <property type="entry name" value="PRK09104.1"/>
    <property type="match status" value="1"/>
</dbReference>
<dbReference type="Gene3D" id="3.30.70.360">
    <property type="match status" value="1"/>
</dbReference>
<dbReference type="InterPro" id="IPR051458">
    <property type="entry name" value="Cyt/Met_Dipeptidase"/>
</dbReference>
<dbReference type="NCBIfam" id="NF005914">
    <property type="entry name" value="PRK07907.1"/>
    <property type="match status" value="1"/>
</dbReference>
<feature type="domain" description="Peptidase M20 dimerisation" evidence="4">
    <location>
        <begin position="224"/>
        <end position="381"/>
    </location>
</feature>
<dbReference type="Proteomes" id="UP000198584">
    <property type="component" value="Unassembled WGS sequence"/>
</dbReference>
<dbReference type="AlphaFoldDB" id="A0A1H3XKK5"/>
<dbReference type="STRING" id="571932.SAMN05421743_102176"/>
<dbReference type="Pfam" id="PF07687">
    <property type="entry name" value="M20_dimer"/>
    <property type="match status" value="1"/>
</dbReference>
<protein>
    <submittedName>
        <fullName evidence="5">Acetylornithine deacetylase/Succinyl-diaminopimelate desuccinylase</fullName>
    </submittedName>
</protein>
<keyword evidence="6" id="KW-1185">Reference proteome</keyword>
<dbReference type="GO" id="GO:0006508">
    <property type="term" value="P:proteolysis"/>
    <property type="evidence" value="ECO:0007669"/>
    <property type="project" value="UniProtKB-KW"/>
</dbReference>